<evidence type="ECO:0000313" key="3">
    <source>
        <dbReference type="Proteomes" id="UP000184267"/>
    </source>
</evidence>
<dbReference type="OMA" id="AIAFNNM"/>
<keyword evidence="3" id="KW-1185">Reference proteome</keyword>
<comment type="caution">
    <text evidence="2">The sequence shown here is derived from an EMBL/GenBank/DDBJ whole genome shotgun (WGS) entry which is preliminary data.</text>
</comment>
<proteinExistence type="predicted"/>
<reference evidence="2 3" key="1">
    <citation type="submission" date="2016-10" db="EMBL/GenBank/DDBJ databases">
        <title>Genome sequence of the basidiomycete white-rot fungus Trametes pubescens.</title>
        <authorList>
            <person name="Makela M.R."/>
            <person name="Granchi Z."/>
            <person name="Peng M."/>
            <person name="De Vries R.P."/>
            <person name="Grigoriev I."/>
            <person name="Riley R."/>
            <person name="Hilden K."/>
        </authorList>
    </citation>
    <scope>NUCLEOTIDE SEQUENCE [LARGE SCALE GENOMIC DNA]</scope>
    <source>
        <strain evidence="2 3">FBCC735</strain>
    </source>
</reference>
<sequence>MSFLSRRRRAQTPLQDSGNLAATGSIHSVDKPPSIIRRHINLSSPLSKLTAKLSTRSRTSNLAHAPISNVGVPFSRWRSRSPSPAPSLDIRMPTGLGRRASELGEREDIEEPYPPHTRKRSISLPAAVQAARWRDAMAREEAQANEQAQASTSSVPPTPAVSRVSPDLLSVAFSFASRPDVVALAQVSKTFSHAALRALYENLDLRDVSDERATQCIASLASRRPTAALVRSFACRTLPPPDDSTSLATVTFAIAFNNMDGLRALTLPRFDVRILSHTTFSLQRLALLCKSISGPEFHALFAWLARHPELTALSLPRLVLPVLPALPDPSAPNTPPTPDTPTHESDAAAPTTSTSSNCSSPSSSLSPQASSPIPSNVLPNLRRIHGPVVLAAALAPGRPLESAKLLIQNTLYDGLRPSAIMSVLASARDTLRTVTIRPVSTKIDSRTLERVVMAAGAELGEFVETLEIHWVMDDETLYKHVLSVLGRFRSLQTLRLLRDSPPPFPSSPLLEFPLPPASPPLSAGARTSISSFSSAFPPMSSRSGRSGGMLDTPFPRVHERAHLALWSKTCPTLRRVWFLSGAEWTVLPRSPEEAAFGLPSFEFVGYTQV</sequence>
<feature type="region of interest" description="Disordered" evidence="1">
    <location>
        <begin position="75"/>
        <end position="119"/>
    </location>
</feature>
<dbReference type="STRING" id="154538.A0A1M2VI18"/>
<feature type="region of interest" description="Disordered" evidence="1">
    <location>
        <begin position="329"/>
        <end position="372"/>
    </location>
</feature>
<feature type="region of interest" description="Disordered" evidence="1">
    <location>
        <begin position="1"/>
        <end position="32"/>
    </location>
</feature>
<dbReference type="OrthoDB" id="3259156at2759"/>
<feature type="compositionally biased region" description="Low complexity" evidence="1">
    <location>
        <begin position="347"/>
        <end position="372"/>
    </location>
</feature>
<protein>
    <recommendedName>
        <fullName evidence="4">F-box domain-containing protein</fullName>
    </recommendedName>
</protein>
<feature type="region of interest" description="Disordered" evidence="1">
    <location>
        <begin position="134"/>
        <end position="161"/>
    </location>
</feature>
<feature type="compositionally biased region" description="Low complexity" evidence="1">
    <location>
        <begin position="144"/>
        <end position="161"/>
    </location>
</feature>
<feature type="compositionally biased region" description="Basic residues" evidence="1">
    <location>
        <begin position="1"/>
        <end position="10"/>
    </location>
</feature>
<name>A0A1M2VI18_TRAPU</name>
<dbReference type="Proteomes" id="UP000184267">
    <property type="component" value="Unassembled WGS sequence"/>
</dbReference>
<feature type="compositionally biased region" description="Polar residues" evidence="1">
    <location>
        <begin position="12"/>
        <end position="26"/>
    </location>
</feature>
<organism evidence="2 3">
    <name type="scientific">Trametes pubescens</name>
    <name type="common">White-rot fungus</name>
    <dbReference type="NCBI Taxonomy" id="154538"/>
    <lineage>
        <taxon>Eukaryota</taxon>
        <taxon>Fungi</taxon>
        <taxon>Dikarya</taxon>
        <taxon>Basidiomycota</taxon>
        <taxon>Agaricomycotina</taxon>
        <taxon>Agaricomycetes</taxon>
        <taxon>Polyporales</taxon>
        <taxon>Polyporaceae</taxon>
        <taxon>Trametes</taxon>
    </lineage>
</organism>
<dbReference type="EMBL" id="MNAD01001207">
    <property type="protein sequence ID" value="OJT07228.1"/>
    <property type="molecule type" value="Genomic_DNA"/>
</dbReference>
<evidence type="ECO:0000313" key="2">
    <source>
        <dbReference type="EMBL" id="OJT07228.1"/>
    </source>
</evidence>
<evidence type="ECO:0000256" key="1">
    <source>
        <dbReference type="SAM" id="MobiDB-lite"/>
    </source>
</evidence>
<dbReference type="AlphaFoldDB" id="A0A1M2VI18"/>
<evidence type="ECO:0008006" key="4">
    <source>
        <dbReference type="Google" id="ProtNLM"/>
    </source>
</evidence>
<feature type="compositionally biased region" description="Pro residues" evidence="1">
    <location>
        <begin position="329"/>
        <end position="339"/>
    </location>
</feature>
<accession>A0A1M2VI18</accession>
<gene>
    <name evidence="2" type="ORF">TRAPUB_1905</name>
</gene>